<keyword evidence="3" id="KW-1185">Reference proteome</keyword>
<dbReference type="Proteomes" id="UP000015106">
    <property type="component" value="Chromosome 1"/>
</dbReference>
<dbReference type="Gramene" id="TuG1812G0100003209.01.T01">
    <property type="protein sequence ID" value="TuG1812G0100003209.01.T01.cds373564"/>
    <property type="gene ID" value="TuG1812G0100003209.01"/>
</dbReference>
<evidence type="ECO:0000256" key="1">
    <source>
        <dbReference type="SAM" id="Phobius"/>
    </source>
</evidence>
<reference evidence="3" key="1">
    <citation type="journal article" date="2013" name="Nature">
        <title>Draft genome of the wheat A-genome progenitor Triticum urartu.</title>
        <authorList>
            <person name="Ling H.Q."/>
            <person name="Zhao S."/>
            <person name="Liu D."/>
            <person name="Wang J."/>
            <person name="Sun H."/>
            <person name="Zhang C."/>
            <person name="Fan H."/>
            <person name="Li D."/>
            <person name="Dong L."/>
            <person name="Tao Y."/>
            <person name="Gao C."/>
            <person name="Wu H."/>
            <person name="Li Y."/>
            <person name="Cui Y."/>
            <person name="Guo X."/>
            <person name="Zheng S."/>
            <person name="Wang B."/>
            <person name="Yu K."/>
            <person name="Liang Q."/>
            <person name="Yang W."/>
            <person name="Lou X."/>
            <person name="Chen J."/>
            <person name="Feng M."/>
            <person name="Jian J."/>
            <person name="Zhang X."/>
            <person name="Luo G."/>
            <person name="Jiang Y."/>
            <person name="Liu J."/>
            <person name="Wang Z."/>
            <person name="Sha Y."/>
            <person name="Zhang B."/>
            <person name="Wu H."/>
            <person name="Tang D."/>
            <person name="Shen Q."/>
            <person name="Xue P."/>
            <person name="Zou S."/>
            <person name="Wang X."/>
            <person name="Liu X."/>
            <person name="Wang F."/>
            <person name="Yang Y."/>
            <person name="An X."/>
            <person name="Dong Z."/>
            <person name="Zhang K."/>
            <person name="Zhang X."/>
            <person name="Luo M.C."/>
            <person name="Dvorak J."/>
            <person name="Tong Y."/>
            <person name="Wang J."/>
            <person name="Yang H."/>
            <person name="Li Z."/>
            <person name="Wang D."/>
            <person name="Zhang A."/>
            <person name="Wang J."/>
        </authorList>
    </citation>
    <scope>NUCLEOTIDE SEQUENCE</scope>
    <source>
        <strain evidence="3">cv. G1812</strain>
    </source>
</reference>
<evidence type="ECO:0000313" key="3">
    <source>
        <dbReference type="Proteomes" id="UP000015106"/>
    </source>
</evidence>
<feature type="transmembrane region" description="Helical" evidence="1">
    <location>
        <begin position="47"/>
        <end position="68"/>
    </location>
</feature>
<keyword evidence="1" id="KW-1133">Transmembrane helix</keyword>
<sequence>MTVDACSSSTRWRLSSCHLSCIRLLCQVFGSSTKLTRLRRQPNDRSLRIGLVAVLLNSLTASVFTTHVGTMQSRQRRGGCFVGFVRPVGAEEDES</sequence>
<evidence type="ECO:0000313" key="2">
    <source>
        <dbReference type="EnsemblPlants" id="TuG1812G0100003209.01.T01.cds373564"/>
    </source>
</evidence>
<name>A0A8R7P4B0_TRIUA</name>
<proteinExistence type="predicted"/>
<dbReference type="EnsemblPlants" id="TuG1812G0100003209.01.T01">
    <property type="protein sequence ID" value="TuG1812G0100003209.01.T01.cds373564"/>
    <property type="gene ID" value="TuG1812G0100003209.01"/>
</dbReference>
<keyword evidence="1" id="KW-0472">Membrane</keyword>
<dbReference type="AlphaFoldDB" id="A0A8R7P4B0"/>
<accession>A0A8R7P4B0</accession>
<reference evidence="2" key="2">
    <citation type="submission" date="2018-03" db="EMBL/GenBank/DDBJ databases">
        <title>The Triticum urartu genome reveals the dynamic nature of wheat genome evolution.</title>
        <authorList>
            <person name="Ling H."/>
            <person name="Ma B."/>
            <person name="Shi X."/>
            <person name="Liu H."/>
            <person name="Dong L."/>
            <person name="Sun H."/>
            <person name="Cao Y."/>
            <person name="Gao Q."/>
            <person name="Zheng S."/>
            <person name="Li Y."/>
            <person name="Yu Y."/>
            <person name="Du H."/>
            <person name="Qi M."/>
            <person name="Li Y."/>
            <person name="Yu H."/>
            <person name="Cui Y."/>
            <person name="Wang N."/>
            <person name="Chen C."/>
            <person name="Wu H."/>
            <person name="Zhao Y."/>
            <person name="Zhang J."/>
            <person name="Li Y."/>
            <person name="Zhou W."/>
            <person name="Zhang B."/>
            <person name="Hu W."/>
            <person name="Eijk M."/>
            <person name="Tang J."/>
            <person name="Witsenboer H."/>
            <person name="Zhao S."/>
            <person name="Li Z."/>
            <person name="Zhang A."/>
            <person name="Wang D."/>
            <person name="Liang C."/>
        </authorList>
    </citation>
    <scope>NUCLEOTIDE SEQUENCE [LARGE SCALE GENOMIC DNA]</scope>
    <source>
        <strain evidence="2">cv. G1812</strain>
    </source>
</reference>
<protein>
    <submittedName>
        <fullName evidence="2">Uncharacterized protein</fullName>
    </submittedName>
</protein>
<keyword evidence="1" id="KW-0812">Transmembrane</keyword>
<reference evidence="2" key="3">
    <citation type="submission" date="2022-06" db="UniProtKB">
        <authorList>
            <consortium name="EnsemblPlants"/>
        </authorList>
    </citation>
    <scope>IDENTIFICATION</scope>
</reference>
<organism evidence="2 3">
    <name type="scientific">Triticum urartu</name>
    <name type="common">Red wild einkorn</name>
    <name type="synonym">Crithodium urartu</name>
    <dbReference type="NCBI Taxonomy" id="4572"/>
    <lineage>
        <taxon>Eukaryota</taxon>
        <taxon>Viridiplantae</taxon>
        <taxon>Streptophyta</taxon>
        <taxon>Embryophyta</taxon>
        <taxon>Tracheophyta</taxon>
        <taxon>Spermatophyta</taxon>
        <taxon>Magnoliopsida</taxon>
        <taxon>Liliopsida</taxon>
        <taxon>Poales</taxon>
        <taxon>Poaceae</taxon>
        <taxon>BOP clade</taxon>
        <taxon>Pooideae</taxon>
        <taxon>Triticodae</taxon>
        <taxon>Triticeae</taxon>
        <taxon>Triticinae</taxon>
        <taxon>Triticum</taxon>
    </lineage>
</organism>